<protein>
    <submittedName>
        <fullName evidence="2">Uncharacterized protein</fullName>
    </submittedName>
</protein>
<proteinExistence type="predicted"/>
<keyword evidence="3" id="KW-1185">Reference proteome</keyword>
<feature type="compositionally biased region" description="Basic and acidic residues" evidence="1">
    <location>
        <begin position="78"/>
        <end position="99"/>
    </location>
</feature>
<accession>A0A2P7YPU5</accession>
<evidence type="ECO:0000256" key="1">
    <source>
        <dbReference type="SAM" id="MobiDB-lite"/>
    </source>
</evidence>
<sequence>MTDWKTIFDEPSPTVDRVKKRVEARFKEIMEEDRIKKEGKEVAQADAEAMKQEQKAQDEKTREQEEHEQRMNMGYKSDAQRAREMTLRLEKFRQRESKK</sequence>
<name>A0A2P7YPU5_9PEZI</name>
<feature type="region of interest" description="Disordered" evidence="1">
    <location>
        <begin position="36"/>
        <end position="99"/>
    </location>
</feature>
<evidence type="ECO:0000313" key="3">
    <source>
        <dbReference type="Proteomes" id="UP000243723"/>
    </source>
</evidence>
<gene>
    <name evidence="2" type="ORF">B9Z65_1186</name>
</gene>
<dbReference type="AlphaFoldDB" id="A0A2P7YPU5"/>
<evidence type="ECO:0000313" key="2">
    <source>
        <dbReference type="EMBL" id="PSK37995.1"/>
    </source>
</evidence>
<reference evidence="2 3" key="1">
    <citation type="submission" date="2017-05" db="EMBL/GenBank/DDBJ databases">
        <title>Draft genome sequence of Elsinoe australis.</title>
        <authorList>
            <person name="Cheng Q."/>
        </authorList>
    </citation>
    <scope>NUCLEOTIDE SEQUENCE [LARGE SCALE GENOMIC DNA]</scope>
    <source>
        <strain evidence="2 3">NL1</strain>
    </source>
</reference>
<dbReference type="Proteomes" id="UP000243723">
    <property type="component" value="Unassembled WGS sequence"/>
</dbReference>
<dbReference type="EMBL" id="NHZQ01000404">
    <property type="protein sequence ID" value="PSK37995.1"/>
    <property type="molecule type" value="Genomic_DNA"/>
</dbReference>
<feature type="compositionally biased region" description="Basic and acidic residues" evidence="1">
    <location>
        <begin position="36"/>
        <end position="70"/>
    </location>
</feature>
<organism evidence="2 3">
    <name type="scientific">Elsinoe australis</name>
    <dbReference type="NCBI Taxonomy" id="40998"/>
    <lineage>
        <taxon>Eukaryota</taxon>
        <taxon>Fungi</taxon>
        <taxon>Dikarya</taxon>
        <taxon>Ascomycota</taxon>
        <taxon>Pezizomycotina</taxon>
        <taxon>Dothideomycetes</taxon>
        <taxon>Dothideomycetidae</taxon>
        <taxon>Myriangiales</taxon>
        <taxon>Elsinoaceae</taxon>
        <taxon>Elsinoe</taxon>
    </lineage>
</organism>
<comment type="caution">
    <text evidence="2">The sequence shown here is derived from an EMBL/GenBank/DDBJ whole genome shotgun (WGS) entry which is preliminary data.</text>
</comment>